<dbReference type="InterPro" id="IPR000534">
    <property type="entry name" value="Semialdehyde_DH_NAD-bd"/>
</dbReference>
<dbReference type="NCBIfam" id="TIGR01850">
    <property type="entry name" value="argC"/>
    <property type="match status" value="1"/>
</dbReference>
<protein>
    <recommendedName>
        <fullName evidence="7">N-acetyl-gamma-glutamyl-phosphate reductase</fullName>
        <shortName evidence="7">AGPR</shortName>
        <ecNumber evidence="7">1.2.1.38</ecNumber>
    </recommendedName>
    <alternativeName>
        <fullName evidence="7">N-acetyl-glutamate semialdehyde dehydrogenase</fullName>
        <shortName evidence="7">NAGSA dehydrogenase</shortName>
    </alternativeName>
</protein>
<name>A0A2N3G838_9ACTN</name>
<evidence type="ECO:0000313" key="10">
    <source>
        <dbReference type="EMBL" id="PKQ28880.1"/>
    </source>
</evidence>
<evidence type="ECO:0000256" key="1">
    <source>
        <dbReference type="ARBA" id="ARBA00004862"/>
    </source>
</evidence>
<dbReference type="Pfam" id="PF01118">
    <property type="entry name" value="Semialdhyde_dh"/>
    <property type="match status" value="1"/>
</dbReference>
<dbReference type="InterPro" id="IPR023013">
    <property type="entry name" value="AGPR_AS"/>
</dbReference>
<evidence type="ECO:0000256" key="8">
    <source>
        <dbReference type="PROSITE-ProRule" id="PRU10010"/>
    </source>
</evidence>
<dbReference type="InterPro" id="IPR058924">
    <property type="entry name" value="AGPR_dimerisation_dom"/>
</dbReference>
<organism evidence="10 11">
    <name type="scientific">Candidatus Anoxymicrobium japonicum</name>
    <dbReference type="NCBI Taxonomy" id="2013648"/>
    <lineage>
        <taxon>Bacteria</taxon>
        <taxon>Bacillati</taxon>
        <taxon>Actinomycetota</taxon>
        <taxon>Candidatus Geothermincolia</taxon>
        <taxon>Candidatus Geothermincolales</taxon>
        <taxon>Candidatus Anoxymicrobiaceae</taxon>
        <taxon>Candidatus Anoxymicrobium</taxon>
    </lineage>
</organism>
<comment type="pathway">
    <text evidence="1 7">Amino-acid biosynthesis; L-arginine biosynthesis; N(2)-acetyl-L-ornithine from L-glutamate: step 3/4.</text>
</comment>
<dbReference type="PANTHER" id="PTHR32338">
    <property type="entry name" value="N-ACETYL-GAMMA-GLUTAMYL-PHOSPHATE REDUCTASE, CHLOROPLASTIC-RELATED-RELATED"/>
    <property type="match status" value="1"/>
</dbReference>
<gene>
    <name evidence="7" type="primary">argC</name>
    <name evidence="10" type="ORF">CVT63_00490</name>
</gene>
<keyword evidence="7" id="KW-0963">Cytoplasm</keyword>
<dbReference type="GO" id="GO:0051287">
    <property type="term" value="F:NAD binding"/>
    <property type="evidence" value="ECO:0007669"/>
    <property type="project" value="InterPro"/>
</dbReference>
<dbReference type="InterPro" id="IPR036291">
    <property type="entry name" value="NAD(P)-bd_dom_sf"/>
</dbReference>
<evidence type="ECO:0000313" key="11">
    <source>
        <dbReference type="Proteomes" id="UP000233654"/>
    </source>
</evidence>
<reference evidence="10 11" key="1">
    <citation type="journal article" date="2017" name="ISME J.">
        <title>Potential for microbial H2 and metal transformations associated with novel bacteria and archaea in deep terrestrial subsurface sediments.</title>
        <authorList>
            <person name="Hernsdorf A.W."/>
            <person name="Amano Y."/>
            <person name="Miyakawa K."/>
            <person name="Ise K."/>
            <person name="Suzuki Y."/>
            <person name="Anantharaman K."/>
            <person name="Probst A."/>
            <person name="Burstein D."/>
            <person name="Thomas B.C."/>
            <person name="Banfield J.F."/>
        </authorList>
    </citation>
    <scope>NUCLEOTIDE SEQUENCE [LARGE SCALE GENOMIC DNA]</scope>
    <source>
        <strain evidence="10">HGW-Actinobacteria-3</strain>
    </source>
</reference>
<dbReference type="FunFam" id="3.30.360.10:FF:000014">
    <property type="entry name" value="N-acetyl-gamma-glutamyl-phosphate reductase"/>
    <property type="match status" value="1"/>
</dbReference>
<proteinExistence type="inferred from homology"/>
<dbReference type="EMBL" id="PHEX01000003">
    <property type="protein sequence ID" value="PKQ28880.1"/>
    <property type="molecule type" value="Genomic_DNA"/>
</dbReference>
<evidence type="ECO:0000256" key="3">
    <source>
        <dbReference type="ARBA" id="ARBA00022605"/>
    </source>
</evidence>
<dbReference type="HAMAP" id="MF_00150">
    <property type="entry name" value="ArgC_type1"/>
    <property type="match status" value="1"/>
</dbReference>
<dbReference type="SMART" id="SM00859">
    <property type="entry name" value="Semialdhyde_dh"/>
    <property type="match status" value="1"/>
</dbReference>
<dbReference type="InterPro" id="IPR050085">
    <property type="entry name" value="AGPR"/>
</dbReference>
<accession>A0A2N3G838</accession>
<comment type="function">
    <text evidence="7">Catalyzes the NADPH-dependent reduction of N-acetyl-5-glutamyl phosphate to yield N-acetyl-L-glutamate 5-semialdehyde.</text>
</comment>
<comment type="subcellular location">
    <subcellularLocation>
        <location evidence="7">Cytoplasm</location>
    </subcellularLocation>
</comment>
<dbReference type="PROSITE" id="PS01224">
    <property type="entry name" value="ARGC"/>
    <property type="match status" value="1"/>
</dbReference>
<dbReference type="InterPro" id="IPR000706">
    <property type="entry name" value="AGPR_type-1"/>
</dbReference>
<dbReference type="SUPFAM" id="SSF51735">
    <property type="entry name" value="NAD(P)-binding Rossmann-fold domains"/>
    <property type="match status" value="1"/>
</dbReference>
<evidence type="ECO:0000256" key="7">
    <source>
        <dbReference type="HAMAP-Rule" id="MF_00150"/>
    </source>
</evidence>
<feature type="domain" description="Semialdehyde dehydrogenase NAD-binding" evidence="9">
    <location>
        <begin position="3"/>
        <end position="140"/>
    </location>
</feature>
<dbReference type="Gene3D" id="3.30.360.10">
    <property type="entry name" value="Dihydrodipicolinate Reductase, domain 2"/>
    <property type="match status" value="1"/>
</dbReference>
<dbReference type="Proteomes" id="UP000233654">
    <property type="component" value="Unassembled WGS sequence"/>
</dbReference>
<dbReference type="AlphaFoldDB" id="A0A2N3G838"/>
<comment type="caution">
    <text evidence="10">The sequence shown here is derived from an EMBL/GenBank/DDBJ whole genome shotgun (WGS) entry which is preliminary data.</text>
</comment>
<dbReference type="Pfam" id="PF22698">
    <property type="entry name" value="Semialdhyde_dhC_1"/>
    <property type="match status" value="1"/>
</dbReference>
<dbReference type="SUPFAM" id="SSF55347">
    <property type="entry name" value="Glyceraldehyde-3-phosphate dehydrogenase-like, C-terminal domain"/>
    <property type="match status" value="1"/>
</dbReference>
<dbReference type="GO" id="GO:0005737">
    <property type="term" value="C:cytoplasm"/>
    <property type="evidence" value="ECO:0007669"/>
    <property type="project" value="UniProtKB-SubCell"/>
</dbReference>
<dbReference type="PANTHER" id="PTHR32338:SF10">
    <property type="entry name" value="N-ACETYL-GAMMA-GLUTAMYL-PHOSPHATE REDUCTASE, CHLOROPLASTIC-RELATED"/>
    <property type="match status" value="1"/>
</dbReference>
<dbReference type="Gene3D" id="3.40.50.720">
    <property type="entry name" value="NAD(P)-binding Rossmann-like Domain"/>
    <property type="match status" value="1"/>
</dbReference>
<dbReference type="UniPathway" id="UPA00068">
    <property type="reaction ID" value="UER00108"/>
</dbReference>
<comment type="catalytic activity">
    <reaction evidence="6 7">
        <text>N-acetyl-L-glutamate 5-semialdehyde + phosphate + NADP(+) = N-acetyl-L-glutamyl 5-phosphate + NADPH + H(+)</text>
        <dbReference type="Rhea" id="RHEA:21588"/>
        <dbReference type="ChEBI" id="CHEBI:15378"/>
        <dbReference type="ChEBI" id="CHEBI:29123"/>
        <dbReference type="ChEBI" id="CHEBI:43474"/>
        <dbReference type="ChEBI" id="CHEBI:57783"/>
        <dbReference type="ChEBI" id="CHEBI:57936"/>
        <dbReference type="ChEBI" id="CHEBI:58349"/>
        <dbReference type="EC" id="1.2.1.38"/>
    </reaction>
</comment>
<dbReference type="CDD" id="cd23934">
    <property type="entry name" value="AGPR_1_C"/>
    <property type="match status" value="1"/>
</dbReference>
<keyword evidence="5 7" id="KW-0560">Oxidoreductase</keyword>
<keyword evidence="2 7" id="KW-0055">Arginine biosynthesis</keyword>
<keyword evidence="3 7" id="KW-0028">Amino-acid biosynthesis</keyword>
<comment type="similarity">
    <text evidence="7">Belongs to the NAGSA dehydrogenase family. Type 1 subfamily.</text>
</comment>
<dbReference type="GO" id="GO:0070401">
    <property type="term" value="F:NADP+ binding"/>
    <property type="evidence" value="ECO:0007669"/>
    <property type="project" value="InterPro"/>
</dbReference>
<dbReference type="EC" id="1.2.1.38" evidence="7"/>
<evidence type="ECO:0000256" key="4">
    <source>
        <dbReference type="ARBA" id="ARBA00022857"/>
    </source>
</evidence>
<evidence type="ECO:0000259" key="9">
    <source>
        <dbReference type="SMART" id="SM00859"/>
    </source>
</evidence>
<keyword evidence="4 7" id="KW-0521">NADP</keyword>
<sequence length="345" mass="36584">MLKAAVIGASGYAGAELMRILWGHPELEVVHATANKYAGCPVGSLYPSLAMQYPGDFEEYAPDLFNDCDIAFFGLPHGQSMKVVAEAASAGLKVVDLSADFRLSREDYLKWYGIEHESPELLGKAVYGLPELGRETIAFALVVANPGCYPTSALLGLFPLANAGYIKEKNTVIIDAKSGVSGAGRRPTHATHYPRVADSMSPYAVTGHRHAPEISGWLASMAGGAVDVVFTPHLAPMNRGILSTMYVPLEAGSSIEDIRALYYDTYESEPFVHLLAPGSFPETKAVQGTNNCHVALEVSRSGGTLVVMSAIDNLVKGAAGQAVQNANIMLGIEESAGLLAPGLYP</sequence>
<dbReference type="GO" id="GO:0003942">
    <property type="term" value="F:N-acetyl-gamma-glutamyl-phosphate reductase activity"/>
    <property type="evidence" value="ECO:0007669"/>
    <property type="project" value="UniProtKB-UniRule"/>
</dbReference>
<evidence type="ECO:0000256" key="2">
    <source>
        <dbReference type="ARBA" id="ARBA00022571"/>
    </source>
</evidence>
<feature type="active site" evidence="7 8">
    <location>
        <position position="148"/>
    </location>
</feature>
<evidence type="ECO:0000256" key="6">
    <source>
        <dbReference type="ARBA" id="ARBA00050557"/>
    </source>
</evidence>
<dbReference type="CDD" id="cd17895">
    <property type="entry name" value="AGPR_1_N"/>
    <property type="match status" value="1"/>
</dbReference>
<dbReference type="GO" id="GO:0006526">
    <property type="term" value="P:L-arginine biosynthetic process"/>
    <property type="evidence" value="ECO:0007669"/>
    <property type="project" value="UniProtKB-UniRule"/>
</dbReference>
<evidence type="ECO:0000256" key="5">
    <source>
        <dbReference type="ARBA" id="ARBA00023002"/>
    </source>
</evidence>